<feature type="transmembrane region" description="Helical" evidence="2">
    <location>
        <begin position="38"/>
        <end position="59"/>
    </location>
</feature>
<evidence type="ECO:0000256" key="2">
    <source>
        <dbReference type="SAM" id="Phobius"/>
    </source>
</evidence>
<comment type="similarity">
    <text evidence="1">Belongs to the ustYa family.</text>
</comment>
<keyword evidence="2" id="KW-1133">Transmembrane helix</keyword>
<accession>A0A6A5ZLS8</accession>
<evidence type="ECO:0000256" key="1">
    <source>
        <dbReference type="ARBA" id="ARBA00035112"/>
    </source>
</evidence>
<keyword evidence="2" id="KW-0812">Transmembrane</keyword>
<dbReference type="AlphaFoldDB" id="A0A6A5ZLS8"/>
<evidence type="ECO:0008006" key="5">
    <source>
        <dbReference type="Google" id="ProtNLM"/>
    </source>
</evidence>
<dbReference type="Pfam" id="PF11807">
    <property type="entry name" value="UstYa"/>
    <property type="match status" value="1"/>
</dbReference>
<sequence>MRSGYGAVQSDEDVVSISKDTDHSCPSIAANSKRNLELAAIFASGLLFGILLTVTIQYLSPPTTNWLLQQTNTWTPLLDRHTLTLHDIFVNGSIFNDPYSIYRDAPSPEVDAAWSAISTVRPFPITSSEVLHLGKDPTQAVRIPEPWGYGPDMHFAELDSQHLLHCLNTVRKYAHHNYYFAEYSNSTETLPRMLAVHRDHCIGMLLEALTCRPSMNVVTFEWMETQRFPFPDFGVRRKCVDYGGLLEWQKGAEVKGWEEKAEGLKRPEGARVMPALKGLLEVGEEMGRNVGR</sequence>
<keyword evidence="4" id="KW-1185">Reference proteome</keyword>
<reference evidence="3" key="1">
    <citation type="journal article" date="2020" name="Stud. Mycol.">
        <title>101 Dothideomycetes genomes: a test case for predicting lifestyles and emergence of pathogens.</title>
        <authorList>
            <person name="Haridas S."/>
            <person name="Albert R."/>
            <person name="Binder M."/>
            <person name="Bloem J."/>
            <person name="Labutti K."/>
            <person name="Salamov A."/>
            <person name="Andreopoulos B."/>
            <person name="Baker S."/>
            <person name="Barry K."/>
            <person name="Bills G."/>
            <person name="Bluhm B."/>
            <person name="Cannon C."/>
            <person name="Castanera R."/>
            <person name="Culley D."/>
            <person name="Daum C."/>
            <person name="Ezra D."/>
            <person name="Gonzalez J."/>
            <person name="Henrissat B."/>
            <person name="Kuo A."/>
            <person name="Liang C."/>
            <person name="Lipzen A."/>
            <person name="Lutzoni F."/>
            <person name="Magnuson J."/>
            <person name="Mondo S."/>
            <person name="Nolan M."/>
            <person name="Ohm R."/>
            <person name="Pangilinan J."/>
            <person name="Park H.-J."/>
            <person name="Ramirez L."/>
            <person name="Alfaro M."/>
            <person name="Sun H."/>
            <person name="Tritt A."/>
            <person name="Yoshinaga Y."/>
            <person name="Zwiers L.-H."/>
            <person name="Turgeon B."/>
            <person name="Goodwin S."/>
            <person name="Spatafora J."/>
            <person name="Crous P."/>
            <person name="Grigoriev I."/>
        </authorList>
    </citation>
    <scope>NUCLEOTIDE SEQUENCE</scope>
    <source>
        <strain evidence="3">CBS 627.86</strain>
    </source>
</reference>
<name>A0A6A5ZLS8_9PLEO</name>
<organism evidence="3 4">
    <name type="scientific">Lophiotrema nucula</name>
    <dbReference type="NCBI Taxonomy" id="690887"/>
    <lineage>
        <taxon>Eukaryota</taxon>
        <taxon>Fungi</taxon>
        <taxon>Dikarya</taxon>
        <taxon>Ascomycota</taxon>
        <taxon>Pezizomycotina</taxon>
        <taxon>Dothideomycetes</taxon>
        <taxon>Pleosporomycetidae</taxon>
        <taxon>Pleosporales</taxon>
        <taxon>Lophiotremataceae</taxon>
        <taxon>Lophiotrema</taxon>
    </lineage>
</organism>
<proteinExistence type="inferred from homology"/>
<dbReference type="PANTHER" id="PTHR33365">
    <property type="entry name" value="YALI0B05434P"/>
    <property type="match status" value="1"/>
</dbReference>
<dbReference type="GO" id="GO:0043386">
    <property type="term" value="P:mycotoxin biosynthetic process"/>
    <property type="evidence" value="ECO:0007669"/>
    <property type="project" value="InterPro"/>
</dbReference>
<dbReference type="EMBL" id="ML977314">
    <property type="protein sequence ID" value="KAF2120126.1"/>
    <property type="molecule type" value="Genomic_DNA"/>
</dbReference>
<dbReference type="InterPro" id="IPR021765">
    <property type="entry name" value="UstYa-like"/>
</dbReference>
<dbReference type="PANTHER" id="PTHR33365:SF14">
    <property type="entry name" value="TAT PATHWAY SIGNAL SEQUENCE"/>
    <property type="match status" value="1"/>
</dbReference>
<evidence type="ECO:0000313" key="4">
    <source>
        <dbReference type="Proteomes" id="UP000799770"/>
    </source>
</evidence>
<keyword evidence="2" id="KW-0472">Membrane</keyword>
<dbReference type="Proteomes" id="UP000799770">
    <property type="component" value="Unassembled WGS sequence"/>
</dbReference>
<gene>
    <name evidence="3" type="ORF">BDV96DRAFT_641979</name>
</gene>
<dbReference type="OrthoDB" id="3687641at2759"/>
<protein>
    <recommendedName>
        <fullName evidence="5">Tat pathway signal sequence</fullName>
    </recommendedName>
</protein>
<evidence type="ECO:0000313" key="3">
    <source>
        <dbReference type="EMBL" id="KAF2120126.1"/>
    </source>
</evidence>